<keyword evidence="2" id="KW-1185">Reference proteome</keyword>
<sequence length="63" mass="7475">MTPDECLDHYRETGCVEFYAPIPEHYTQSNRTVSAYITILERFLSAECQALRIDPEELDWFPY</sequence>
<evidence type="ECO:0000313" key="2">
    <source>
        <dbReference type="Proteomes" id="UP000592294"/>
    </source>
</evidence>
<accession>A0A850R0A5</accession>
<proteinExistence type="predicted"/>
<evidence type="ECO:0000313" key="1">
    <source>
        <dbReference type="EMBL" id="NVZ07989.1"/>
    </source>
</evidence>
<dbReference type="AlphaFoldDB" id="A0A850R0A5"/>
<organism evidence="1 2">
    <name type="scientific">Allochromatium humboldtianum</name>
    <dbReference type="NCBI Taxonomy" id="504901"/>
    <lineage>
        <taxon>Bacteria</taxon>
        <taxon>Pseudomonadati</taxon>
        <taxon>Pseudomonadota</taxon>
        <taxon>Gammaproteobacteria</taxon>
        <taxon>Chromatiales</taxon>
        <taxon>Chromatiaceae</taxon>
        <taxon>Allochromatium</taxon>
    </lineage>
</organism>
<reference evidence="1 2" key="1">
    <citation type="submission" date="2020-06" db="EMBL/GenBank/DDBJ databases">
        <title>Whole-genome sequence of Allochromatium humboldtianum DSM 21881, type strain.</title>
        <authorList>
            <person name="Kyndt J.A."/>
            <person name="Meyer T.E."/>
        </authorList>
    </citation>
    <scope>NUCLEOTIDE SEQUENCE [LARGE SCALE GENOMIC DNA]</scope>
    <source>
        <strain evidence="1 2">DSM 21881</strain>
    </source>
</reference>
<name>A0A850R0A5_9GAMM</name>
<dbReference type="Proteomes" id="UP000592294">
    <property type="component" value="Unassembled WGS sequence"/>
</dbReference>
<gene>
    <name evidence="1" type="ORF">HW932_01780</name>
</gene>
<dbReference type="EMBL" id="JABZEO010000001">
    <property type="protein sequence ID" value="NVZ07989.1"/>
    <property type="molecule type" value="Genomic_DNA"/>
</dbReference>
<dbReference type="RefSeq" id="WP_176974783.1">
    <property type="nucleotide sequence ID" value="NZ_JABZEO010000001.1"/>
</dbReference>
<protein>
    <submittedName>
        <fullName evidence="1">Uncharacterized protein</fullName>
    </submittedName>
</protein>
<comment type="caution">
    <text evidence="1">The sequence shown here is derived from an EMBL/GenBank/DDBJ whole genome shotgun (WGS) entry which is preliminary data.</text>
</comment>